<evidence type="ECO:0000256" key="3">
    <source>
        <dbReference type="ARBA" id="ARBA00022968"/>
    </source>
</evidence>
<dbReference type="GO" id="GO:0016209">
    <property type="term" value="F:antioxidant activity"/>
    <property type="evidence" value="ECO:0007669"/>
    <property type="project" value="InterPro"/>
</dbReference>
<dbReference type="PANTHER" id="PTHR42852">
    <property type="entry name" value="THIOL:DISULFIDE INTERCHANGE PROTEIN DSBE"/>
    <property type="match status" value="1"/>
</dbReference>
<dbReference type="PANTHER" id="PTHR42852:SF6">
    <property type="entry name" value="THIOL:DISULFIDE INTERCHANGE PROTEIN DSBE"/>
    <property type="match status" value="1"/>
</dbReference>
<keyword evidence="9" id="KW-1185">Reference proteome</keyword>
<dbReference type="GO" id="GO:0017004">
    <property type="term" value="P:cytochrome complex assembly"/>
    <property type="evidence" value="ECO:0007669"/>
    <property type="project" value="UniProtKB-KW"/>
</dbReference>
<evidence type="ECO:0000256" key="1">
    <source>
        <dbReference type="ARBA" id="ARBA00004196"/>
    </source>
</evidence>
<dbReference type="Pfam" id="PF00578">
    <property type="entry name" value="AhpC-TSA"/>
    <property type="match status" value="1"/>
</dbReference>
<sequence>MNARDTQPAPHVRRWRLVRWIAIAVVVVAIGVGSIFGSQLGEDPTLVDSPLIGKPAPTATMPNLEGEGSLSLADLHGQVVVVNFWASWCVACREEHAALVSAANNYREASAVFVGVNYQDQRGSAIAFLDEMGRGDPSAYRYVTDPDSRIALDFGVFGVPETFFLDRTGTVVAKITGPVTYPLLSGTLDAILAGHTPRSHTEGPVQPAPRQ</sequence>
<dbReference type="InterPro" id="IPR013766">
    <property type="entry name" value="Thioredoxin_domain"/>
</dbReference>
<dbReference type="GO" id="GO:0016491">
    <property type="term" value="F:oxidoreductase activity"/>
    <property type="evidence" value="ECO:0007669"/>
    <property type="project" value="InterPro"/>
</dbReference>
<evidence type="ECO:0000256" key="6">
    <source>
        <dbReference type="SAM" id="Phobius"/>
    </source>
</evidence>
<dbReference type="InterPro" id="IPR000866">
    <property type="entry name" value="AhpC/TSA"/>
</dbReference>
<organism evidence="8 9">
    <name type="scientific">Amycolatopsis marina</name>
    <dbReference type="NCBI Taxonomy" id="490629"/>
    <lineage>
        <taxon>Bacteria</taxon>
        <taxon>Bacillati</taxon>
        <taxon>Actinomycetota</taxon>
        <taxon>Actinomycetes</taxon>
        <taxon>Pseudonocardiales</taxon>
        <taxon>Pseudonocardiaceae</taxon>
        <taxon>Amycolatopsis</taxon>
    </lineage>
</organism>
<dbReference type="InterPro" id="IPR050553">
    <property type="entry name" value="Thioredoxin_ResA/DsbE_sf"/>
</dbReference>
<protein>
    <submittedName>
        <fullName evidence="8">Cytochrome c biogenesis protein CcmG, thiol:disulfide interchange protein DsbE</fullName>
    </submittedName>
</protein>
<name>A0A1I1CP66_9PSEU</name>
<dbReference type="GO" id="GO:0030313">
    <property type="term" value="C:cell envelope"/>
    <property type="evidence" value="ECO:0007669"/>
    <property type="project" value="UniProtKB-SubCell"/>
</dbReference>
<keyword evidence="6" id="KW-1133">Transmembrane helix</keyword>
<keyword evidence="6" id="KW-0812">Transmembrane</keyword>
<keyword evidence="3" id="KW-0735">Signal-anchor</keyword>
<evidence type="ECO:0000256" key="2">
    <source>
        <dbReference type="ARBA" id="ARBA00022748"/>
    </source>
</evidence>
<dbReference type="AlphaFoldDB" id="A0A1I1CP66"/>
<keyword evidence="4" id="KW-1015">Disulfide bond</keyword>
<feature type="transmembrane region" description="Helical" evidence="6">
    <location>
        <begin position="20"/>
        <end position="40"/>
    </location>
</feature>
<dbReference type="SUPFAM" id="SSF52833">
    <property type="entry name" value="Thioredoxin-like"/>
    <property type="match status" value="1"/>
</dbReference>
<keyword evidence="5" id="KW-0676">Redox-active center</keyword>
<comment type="subcellular location">
    <subcellularLocation>
        <location evidence="1">Cell envelope</location>
    </subcellularLocation>
</comment>
<dbReference type="OrthoDB" id="9796554at2"/>
<evidence type="ECO:0000256" key="5">
    <source>
        <dbReference type="ARBA" id="ARBA00023284"/>
    </source>
</evidence>
<dbReference type="Proteomes" id="UP000243799">
    <property type="component" value="Unassembled WGS sequence"/>
</dbReference>
<dbReference type="InterPro" id="IPR017937">
    <property type="entry name" value="Thioredoxin_CS"/>
</dbReference>
<dbReference type="PROSITE" id="PS00194">
    <property type="entry name" value="THIOREDOXIN_1"/>
    <property type="match status" value="1"/>
</dbReference>
<proteinExistence type="predicted"/>
<evidence type="ECO:0000259" key="7">
    <source>
        <dbReference type="PROSITE" id="PS51352"/>
    </source>
</evidence>
<evidence type="ECO:0000256" key="4">
    <source>
        <dbReference type="ARBA" id="ARBA00023157"/>
    </source>
</evidence>
<accession>A0A1I1CP66</accession>
<gene>
    <name evidence="8" type="ORF">SAMN05216266_13137</name>
</gene>
<dbReference type="InterPro" id="IPR036249">
    <property type="entry name" value="Thioredoxin-like_sf"/>
</dbReference>
<dbReference type="PROSITE" id="PS51352">
    <property type="entry name" value="THIOREDOXIN_2"/>
    <property type="match status" value="1"/>
</dbReference>
<dbReference type="RefSeq" id="WP_091679137.1">
    <property type="nucleotide sequence ID" value="NZ_FOKG01000031.1"/>
</dbReference>
<dbReference type="EMBL" id="FOKG01000031">
    <property type="protein sequence ID" value="SFB62688.1"/>
    <property type="molecule type" value="Genomic_DNA"/>
</dbReference>
<keyword evidence="2" id="KW-0201">Cytochrome c-type biogenesis</keyword>
<evidence type="ECO:0000313" key="8">
    <source>
        <dbReference type="EMBL" id="SFB62688.1"/>
    </source>
</evidence>
<keyword evidence="6" id="KW-0472">Membrane</keyword>
<feature type="domain" description="Thioredoxin" evidence="7">
    <location>
        <begin position="50"/>
        <end position="193"/>
    </location>
</feature>
<dbReference type="STRING" id="490629.SAMN05216266_13137"/>
<reference evidence="9" key="1">
    <citation type="submission" date="2016-10" db="EMBL/GenBank/DDBJ databases">
        <authorList>
            <person name="Varghese N."/>
            <person name="Submissions S."/>
        </authorList>
    </citation>
    <scope>NUCLEOTIDE SEQUENCE [LARGE SCALE GENOMIC DNA]</scope>
    <source>
        <strain evidence="9">CGMCC 4.3568</strain>
    </source>
</reference>
<dbReference type="Gene3D" id="3.40.30.10">
    <property type="entry name" value="Glutaredoxin"/>
    <property type="match status" value="1"/>
</dbReference>
<evidence type="ECO:0000313" key="9">
    <source>
        <dbReference type="Proteomes" id="UP000243799"/>
    </source>
</evidence>